<dbReference type="Gene3D" id="2.40.30.170">
    <property type="match status" value="1"/>
</dbReference>
<protein>
    <submittedName>
        <fullName evidence="5">Efflux transporter periplasmic adaptor subunit</fullName>
    </submittedName>
</protein>
<dbReference type="AlphaFoldDB" id="A0A2W5EX95"/>
<evidence type="ECO:0000259" key="4">
    <source>
        <dbReference type="Pfam" id="PF26002"/>
    </source>
</evidence>
<feature type="domain" description="Multidrug resistance protein MdtA-like barrel-sandwich hybrid" evidence="2">
    <location>
        <begin position="62"/>
        <end position="220"/>
    </location>
</feature>
<keyword evidence="1" id="KW-0813">Transport</keyword>
<evidence type="ECO:0000256" key="1">
    <source>
        <dbReference type="ARBA" id="ARBA00022448"/>
    </source>
</evidence>
<dbReference type="Proteomes" id="UP000249645">
    <property type="component" value="Unassembled WGS sequence"/>
</dbReference>
<evidence type="ECO:0000259" key="3">
    <source>
        <dbReference type="Pfam" id="PF25967"/>
    </source>
</evidence>
<comment type="caution">
    <text evidence="5">The sequence shown here is derived from an EMBL/GenBank/DDBJ whole genome shotgun (WGS) entry which is preliminary data.</text>
</comment>
<dbReference type="Gene3D" id="2.40.420.20">
    <property type="match status" value="1"/>
</dbReference>
<dbReference type="Pfam" id="PF25967">
    <property type="entry name" value="RND-MFP_C"/>
    <property type="match status" value="1"/>
</dbReference>
<dbReference type="GO" id="GO:1990281">
    <property type="term" value="C:efflux pump complex"/>
    <property type="evidence" value="ECO:0007669"/>
    <property type="project" value="TreeGrafter"/>
</dbReference>
<dbReference type="PANTHER" id="PTHR30469">
    <property type="entry name" value="MULTIDRUG RESISTANCE PROTEIN MDTA"/>
    <property type="match status" value="1"/>
</dbReference>
<name>A0A2W5EX95_9SPHI</name>
<dbReference type="Pfam" id="PF25917">
    <property type="entry name" value="BSH_RND"/>
    <property type="match status" value="1"/>
</dbReference>
<dbReference type="InterPro" id="IPR058627">
    <property type="entry name" value="MdtA-like_C"/>
</dbReference>
<dbReference type="InterPro" id="IPR058982">
    <property type="entry name" value="Beta-barrel_AprE"/>
</dbReference>
<proteinExistence type="predicted"/>
<reference evidence="5 6" key="1">
    <citation type="submission" date="2017-11" db="EMBL/GenBank/DDBJ databases">
        <title>Infants hospitalized years apart are colonized by the same room-sourced microbial strains.</title>
        <authorList>
            <person name="Brooks B."/>
            <person name="Olm M.R."/>
            <person name="Firek B.A."/>
            <person name="Baker R."/>
            <person name="Thomas B.C."/>
            <person name="Morowitz M.J."/>
            <person name="Banfield J.F."/>
        </authorList>
    </citation>
    <scope>NUCLEOTIDE SEQUENCE [LARGE SCALE GENOMIC DNA]</scope>
    <source>
        <strain evidence="5">S2_009_000_R2_76</strain>
    </source>
</reference>
<accession>A0A2W5EX95</accession>
<evidence type="ECO:0000313" key="5">
    <source>
        <dbReference type="EMBL" id="PZP46574.1"/>
    </source>
</evidence>
<dbReference type="PANTHER" id="PTHR30469:SF33">
    <property type="entry name" value="SLR1207 PROTEIN"/>
    <property type="match status" value="1"/>
</dbReference>
<dbReference type="Gene3D" id="1.10.287.470">
    <property type="entry name" value="Helix hairpin bin"/>
    <property type="match status" value="1"/>
</dbReference>
<feature type="domain" description="AprE-like beta-barrel" evidence="4">
    <location>
        <begin position="241"/>
        <end position="335"/>
    </location>
</feature>
<dbReference type="EMBL" id="QFOI01000220">
    <property type="protein sequence ID" value="PZP46574.1"/>
    <property type="molecule type" value="Genomic_DNA"/>
</dbReference>
<dbReference type="SUPFAM" id="SSF111369">
    <property type="entry name" value="HlyD-like secretion proteins"/>
    <property type="match status" value="1"/>
</dbReference>
<dbReference type="Pfam" id="PF26002">
    <property type="entry name" value="Beta-barrel_AprE"/>
    <property type="match status" value="1"/>
</dbReference>
<organism evidence="5 6">
    <name type="scientific">Pseudopedobacter saltans</name>
    <dbReference type="NCBI Taxonomy" id="151895"/>
    <lineage>
        <taxon>Bacteria</taxon>
        <taxon>Pseudomonadati</taxon>
        <taxon>Bacteroidota</taxon>
        <taxon>Sphingobacteriia</taxon>
        <taxon>Sphingobacteriales</taxon>
        <taxon>Sphingobacteriaceae</taxon>
        <taxon>Pseudopedobacter</taxon>
    </lineage>
</organism>
<sequence>MNKKLRWILIILVGLIVLLVVLKKAGLLGKEEGTQVTASKTTYSNITEIVTASGKVFPEVEVKVSSDISGEIVQLPVAEGDTVHKGQVVARIYADIYNSQRDQASAIVTQSVAQKNNANDALTGLKASVDQTEANYTRSKKLLSEKVISAQEFETAQQAYLAAKSNYNAAKATISANTANIRSNQASLDRAQKDVDRTIITAPMDGVVSLLNMKKGERVAGNSFSIGTEIMRIADLKSIEVKVDVGENDITKVRVGDSAIVQIDAYNQRKFKGVVYKVANPQTDATTSTTSTSTTVTNYQVHIRLLPESYVDLMGSGKPFPFRPNMSASVDIQTQTHQHTLVVPLNAVTTRNSDANGAKKEEDHAGANGDDIKEVVFVLQKDNTVKQVEVKTGIQDINNIEILSGLKEGDTVITGPYDIVSKELKAGTLVKVVSKEEMNKKAN</sequence>
<dbReference type="GO" id="GO:0015562">
    <property type="term" value="F:efflux transmembrane transporter activity"/>
    <property type="evidence" value="ECO:0007669"/>
    <property type="project" value="TreeGrafter"/>
</dbReference>
<evidence type="ECO:0000259" key="2">
    <source>
        <dbReference type="Pfam" id="PF25917"/>
    </source>
</evidence>
<evidence type="ECO:0000313" key="6">
    <source>
        <dbReference type="Proteomes" id="UP000249645"/>
    </source>
</evidence>
<dbReference type="InterPro" id="IPR058625">
    <property type="entry name" value="MdtA-like_BSH"/>
</dbReference>
<gene>
    <name evidence="5" type="ORF">DI598_11965</name>
</gene>
<feature type="domain" description="Multidrug resistance protein MdtA-like C-terminal permuted SH3" evidence="3">
    <location>
        <begin position="375"/>
        <end position="415"/>
    </location>
</feature>
<dbReference type="Gene3D" id="2.40.50.100">
    <property type="match status" value="1"/>
</dbReference>